<dbReference type="KEGG" id="srum:GPZ88_10255"/>
<proteinExistence type="predicted"/>
<dbReference type="EMBL" id="CP046920">
    <property type="protein sequence ID" value="QIM47448.1"/>
    <property type="molecule type" value="Genomic_DNA"/>
</dbReference>
<name>A0A6G8I314_9STRE</name>
<accession>A0A6G8I314</accession>
<dbReference type="AlphaFoldDB" id="A0A6G8I314"/>
<protein>
    <submittedName>
        <fullName evidence="1">Uncharacterized protein</fullName>
    </submittedName>
</protein>
<evidence type="ECO:0000313" key="1">
    <source>
        <dbReference type="EMBL" id="QIM47448.1"/>
    </source>
</evidence>
<reference evidence="1 2" key="1">
    <citation type="submission" date="2019-12" db="EMBL/GenBank/DDBJ databases">
        <title>Complete genome sequence of Streptococcus sp. CNU G2 isolated frome Bos taurus coreanae.</title>
        <authorList>
            <person name="Park S.Y."/>
            <person name="Kim J.H."/>
            <person name="Seo S.W."/>
        </authorList>
    </citation>
    <scope>NUCLEOTIDE SEQUENCE [LARGE SCALE GENOMIC DNA]</scope>
    <source>
        <strain evidence="1 2">CNU G2</strain>
        <plasmid evidence="2">p_cnu_g2</plasmid>
    </source>
</reference>
<gene>
    <name evidence="1" type="ORF">GPZ88_10255</name>
</gene>
<dbReference type="Proteomes" id="UP000503166">
    <property type="component" value="Plasmid p_CNU_G2"/>
</dbReference>
<sequence length="350" mass="41780">MKRKNQLRKEANFKTYKSPEDFEDFLQRRIDYLMDLPPHQKSYDYFLGTVLKGFYFRTILKSQDNKSQPKSRLLLSEYKDKYIHCRGIIGGIRRFKRYDPLTKKKTYQADKLLIINPCLNFEVCRTVNTQDNTITLSRKTPNMIFRMIDTHIWVDLKDCYPMDPNQTNFQLAIGLDIQFVAKVNEYRGKVTHDVRGKQIKYGLENVIITSAGYQTYKEIKHSKKNDVDVLKSVLEYDSLGFEVTKDQFGDKEEVADKLVETKQFNLKEFCVVFWDRNRQQFVRNKSWAGKWYFEIENLPDETTQDDYNQIFERLSCDFLFKHDTVVKKSFKRFKEILSEELLAHFLIDEP</sequence>
<geneLocation type="plasmid" evidence="2">
    <name>p_cnu_g2</name>
</geneLocation>
<keyword evidence="1" id="KW-0614">Plasmid</keyword>
<dbReference type="RefSeq" id="WP_157328690.1">
    <property type="nucleotide sequence ID" value="NZ_CP046920.1"/>
</dbReference>
<organism evidence="1 2">
    <name type="scientific">Streptococcus ruminicola</name>
    <dbReference type="NCBI Taxonomy" id="2686210"/>
    <lineage>
        <taxon>Bacteria</taxon>
        <taxon>Bacillati</taxon>
        <taxon>Bacillota</taxon>
        <taxon>Bacilli</taxon>
        <taxon>Lactobacillales</taxon>
        <taxon>Streptococcaceae</taxon>
        <taxon>Streptococcus</taxon>
    </lineage>
</organism>
<evidence type="ECO:0000313" key="2">
    <source>
        <dbReference type="Proteomes" id="UP000503166"/>
    </source>
</evidence>